<dbReference type="PANTHER" id="PTHR47505:SF1">
    <property type="entry name" value="DNA UTILIZATION PROTEIN YHGH"/>
    <property type="match status" value="1"/>
</dbReference>
<keyword evidence="4" id="KW-1185">Reference proteome</keyword>
<evidence type="ECO:0000313" key="4">
    <source>
        <dbReference type="Proteomes" id="UP000635983"/>
    </source>
</evidence>
<feature type="domain" description="Phosphoribosyltransferase" evidence="2">
    <location>
        <begin position="186"/>
        <end position="237"/>
    </location>
</feature>
<evidence type="ECO:0000313" key="3">
    <source>
        <dbReference type="EMBL" id="GGK04512.1"/>
    </source>
</evidence>
<evidence type="ECO:0000259" key="2">
    <source>
        <dbReference type="Pfam" id="PF00156"/>
    </source>
</evidence>
<name>A0A917Q157_9PSED</name>
<sequence>MLRLLTAHLPWLRPRTQCLLCKGPTEGSVPLCHDCEADLPWLTQQCCICALPLLTEGLPCGGCLKQPPPFDQVVAAWRYDFPVDTLITRFKHQSRWPFGRLLAEKLATHVRHAVDGGLPKPDVLLPVPLAAKRLRQRGFNQAHMIADCLGKALQLPVEPQWLLRIHDDPAQQGLDAAARKKNLRRSFTLSPKASVQGKHVAVVDDVLTTGSTAETLARLLKRAGAQRVDVYCLARTPKPGR</sequence>
<evidence type="ECO:0000256" key="1">
    <source>
        <dbReference type="ARBA" id="ARBA00008007"/>
    </source>
</evidence>
<dbReference type="Pfam" id="PF00156">
    <property type="entry name" value="Pribosyltran"/>
    <property type="match status" value="1"/>
</dbReference>
<dbReference type="EMBL" id="BMPO01000008">
    <property type="protein sequence ID" value="GGK04512.1"/>
    <property type="molecule type" value="Genomic_DNA"/>
</dbReference>
<dbReference type="RefSeq" id="WP_188984639.1">
    <property type="nucleotide sequence ID" value="NZ_BMPO01000008.1"/>
</dbReference>
<dbReference type="PANTHER" id="PTHR47505">
    <property type="entry name" value="DNA UTILIZATION PROTEIN YHGH"/>
    <property type="match status" value="1"/>
</dbReference>
<comment type="similarity">
    <text evidence="1">Belongs to the ComF/GntX family.</text>
</comment>
<dbReference type="InterPro" id="IPR000836">
    <property type="entry name" value="PRTase_dom"/>
</dbReference>
<reference evidence="3" key="1">
    <citation type="journal article" date="2014" name="Int. J. Syst. Evol. Microbiol.">
        <title>Complete genome sequence of Corynebacterium casei LMG S-19264T (=DSM 44701T), isolated from a smear-ripened cheese.</title>
        <authorList>
            <consortium name="US DOE Joint Genome Institute (JGI-PGF)"/>
            <person name="Walter F."/>
            <person name="Albersmeier A."/>
            <person name="Kalinowski J."/>
            <person name="Ruckert C."/>
        </authorList>
    </citation>
    <scope>NUCLEOTIDE SEQUENCE</scope>
    <source>
        <strain evidence="3">JCM 30078</strain>
    </source>
</reference>
<protein>
    <submittedName>
        <fullName evidence="3">Amidophosphoribosyltransferase</fullName>
    </submittedName>
</protein>
<dbReference type="Gene3D" id="3.40.50.2020">
    <property type="match status" value="1"/>
</dbReference>
<dbReference type="InterPro" id="IPR051910">
    <property type="entry name" value="ComF/GntX_DNA_util-trans"/>
</dbReference>
<gene>
    <name evidence="3" type="ORF">GCM10009304_33160</name>
</gene>
<dbReference type="Proteomes" id="UP000635983">
    <property type="component" value="Unassembled WGS sequence"/>
</dbReference>
<proteinExistence type="inferred from homology"/>
<dbReference type="InterPro" id="IPR029057">
    <property type="entry name" value="PRTase-like"/>
</dbReference>
<dbReference type="CDD" id="cd06223">
    <property type="entry name" value="PRTases_typeI"/>
    <property type="match status" value="1"/>
</dbReference>
<accession>A0A917Q157</accession>
<comment type="caution">
    <text evidence="3">The sequence shown here is derived from an EMBL/GenBank/DDBJ whole genome shotgun (WGS) entry which is preliminary data.</text>
</comment>
<dbReference type="AlphaFoldDB" id="A0A917Q157"/>
<reference evidence="3" key="2">
    <citation type="submission" date="2020-09" db="EMBL/GenBank/DDBJ databases">
        <authorList>
            <person name="Sun Q."/>
            <person name="Ohkuma M."/>
        </authorList>
    </citation>
    <scope>NUCLEOTIDE SEQUENCE</scope>
    <source>
        <strain evidence="3">JCM 30078</strain>
    </source>
</reference>
<dbReference type="SUPFAM" id="SSF53271">
    <property type="entry name" value="PRTase-like"/>
    <property type="match status" value="1"/>
</dbReference>
<organism evidence="3 4">
    <name type="scientific">Pseudomonas matsuisoli</name>
    <dbReference type="NCBI Taxonomy" id="1515666"/>
    <lineage>
        <taxon>Bacteria</taxon>
        <taxon>Pseudomonadati</taxon>
        <taxon>Pseudomonadota</taxon>
        <taxon>Gammaproteobacteria</taxon>
        <taxon>Pseudomonadales</taxon>
        <taxon>Pseudomonadaceae</taxon>
        <taxon>Pseudomonas</taxon>
    </lineage>
</organism>